<dbReference type="SMART" id="SM00480">
    <property type="entry name" value="POL3Bc"/>
    <property type="match status" value="1"/>
</dbReference>
<dbReference type="GO" id="GO:0006271">
    <property type="term" value="P:DNA strand elongation involved in DNA replication"/>
    <property type="evidence" value="ECO:0007669"/>
    <property type="project" value="TreeGrafter"/>
</dbReference>
<dbReference type="Gene3D" id="3.10.150.10">
    <property type="entry name" value="DNA Polymerase III, subunit A, domain 2"/>
    <property type="match status" value="1"/>
</dbReference>
<evidence type="ECO:0000256" key="2">
    <source>
        <dbReference type="ARBA" id="ARBA00010752"/>
    </source>
</evidence>
<dbReference type="GO" id="GO:0003677">
    <property type="term" value="F:DNA binding"/>
    <property type="evidence" value="ECO:0007669"/>
    <property type="project" value="UniProtKB-KW"/>
</dbReference>
<dbReference type="Pfam" id="PF02767">
    <property type="entry name" value="DNA_pol3_beta_2"/>
    <property type="match status" value="1"/>
</dbReference>
<protein>
    <submittedName>
        <fullName evidence="12">DNA polymerase III beta subunit</fullName>
    </submittedName>
</protein>
<dbReference type="Pfam" id="PF02768">
    <property type="entry name" value="DNA_pol3_beta_3"/>
    <property type="match status" value="1"/>
</dbReference>
<feature type="domain" description="DNA polymerase III beta sliding clamp C-terminal" evidence="11">
    <location>
        <begin position="253"/>
        <end position="376"/>
    </location>
</feature>
<dbReference type="SUPFAM" id="SSF55979">
    <property type="entry name" value="DNA clamp"/>
    <property type="match status" value="3"/>
</dbReference>
<evidence type="ECO:0000256" key="5">
    <source>
        <dbReference type="ARBA" id="ARBA00022695"/>
    </source>
</evidence>
<evidence type="ECO:0000259" key="11">
    <source>
        <dbReference type="Pfam" id="PF02768"/>
    </source>
</evidence>
<dbReference type="InterPro" id="IPR022637">
    <property type="entry name" value="DNA_polIII_beta_cen"/>
</dbReference>
<feature type="domain" description="DNA polymerase III beta sliding clamp N-terminal" evidence="9">
    <location>
        <begin position="1"/>
        <end position="121"/>
    </location>
</feature>
<dbReference type="GO" id="GO:0009360">
    <property type="term" value="C:DNA polymerase III complex"/>
    <property type="evidence" value="ECO:0007669"/>
    <property type="project" value="InterPro"/>
</dbReference>
<name>A0A1L2BX73_9CAUD</name>
<dbReference type="CDD" id="cd00140">
    <property type="entry name" value="beta_clamp"/>
    <property type="match status" value="1"/>
</dbReference>
<evidence type="ECO:0000259" key="10">
    <source>
        <dbReference type="Pfam" id="PF02767"/>
    </source>
</evidence>
<proteinExistence type="inferred from homology"/>
<dbReference type="PANTHER" id="PTHR30478:SF0">
    <property type="entry name" value="BETA SLIDING CLAMP"/>
    <property type="match status" value="1"/>
</dbReference>
<accession>A0A1L2BX73</accession>
<keyword evidence="13" id="KW-1185">Reference proteome</keyword>
<evidence type="ECO:0000256" key="8">
    <source>
        <dbReference type="ARBA" id="ARBA00023125"/>
    </source>
</evidence>
<dbReference type="InterPro" id="IPR046938">
    <property type="entry name" value="DNA_clamp_sf"/>
</dbReference>
<organism evidence="12 13">
    <name type="scientific">Nodularia phage vB_NpeS-2AV2</name>
    <dbReference type="NCBI Taxonomy" id="1777122"/>
    <lineage>
        <taxon>Viruses</taxon>
        <taxon>Duplodnaviria</taxon>
        <taxon>Heunggongvirae</taxon>
        <taxon>Uroviricota</taxon>
        <taxon>Caudoviricetes</taxon>
        <taxon>Ravarandavirus</taxon>
        <taxon>Ravarandavirus rv2AV2</taxon>
    </lineage>
</organism>
<evidence type="ECO:0000313" key="12">
    <source>
        <dbReference type="EMBL" id="ALY07631.1"/>
    </source>
</evidence>
<evidence type="ECO:0000313" key="13">
    <source>
        <dbReference type="Proteomes" id="UP000225722"/>
    </source>
</evidence>
<reference evidence="13" key="1">
    <citation type="submission" date="2015-12" db="EMBL/GenBank/DDBJ databases">
        <authorList>
            <person name="Sencilo A."/>
            <person name="Bamford D.H."/>
            <person name="Roine E."/>
        </authorList>
    </citation>
    <scope>NUCLEOTIDE SEQUENCE [LARGE SCALE GENOMIC DNA]</scope>
</reference>
<sequence>MKFTCTQSELKKAVTIAKRATDKRSHFPVLSHILIKADETTNEITLVGFDLSTSITTKLKVEALRGGSITIPAKPLLDAVTLLKGDITVESVEPDGVVLKSESGSYSITDCLTSEDFPEIPLPTGDTSTAIFSKQQLLEGLQCTTFAASKDKTKTVLLGVMLTISEESLELAATDGARLSVVSFLNLYGTNTPFKALVPATALEELRKLLADKAINSGVDVIVKCDGFNISFDWGDNQLISRAIREEYPQYWKLLPKRTEIFLAVDRKPLLDKLNLLKSQTSGKGSKLVELRTVYTYQELDLKIKDSAQYGRVYGERVQSQVSGTDVTLTFDLDHLIEGLKAMNSTEAQIHYNYSRTAVAITPLSGLKMTYLIFPKEVKVHG</sequence>
<keyword evidence="7" id="KW-0239">DNA-directed DNA polymerase</keyword>
<dbReference type="GO" id="GO:0003887">
    <property type="term" value="F:DNA-directed DNA polymerase activity"/>
    <property type="evidence" value="ECO:0007669"/>
    <property type="project" value="UniProtKB-KW"/>
</dbReference>
<feature type="domain" description="DNA polymerase III beta sliding clamp central" evidence="10">
    <location>
        <begin position="136"/>
        <end position="250"/>
    </location>
</feature>
<dbReference type="Pfam" id="PF00712">
    <property type="entry name" value="DNA_pol3_beta"/>
    <property type="match status" value="1"/>
</dbReference>
<evidence type="ECO:0000256" key="4">
    <source>
        <dbReference type="ARBA" id="ARBA00022679"/>
    </source>
</evidence>
<gene>
    <name evidence="12" type="ORF">2AV2_179</name>
</gene>
<dbReference type="InterPro" id="IPR022634">
    <property type="entry name" value="DNA_polIII_beta_N"/>
</dbReference>
<keyword evidence="6" id="KW-0235">DNA replication</keyword>
<comment type="subcellular location">
    <subcellularLocation>
        <location evidence="1">Cytoplasm</location>
    </subcellularLocation>
</comment>
<dbReference type="NCBIfam" id="TIGR00663">
    <property type="entry name" value="dnan"/>
    <property type="match status" value="1"/>
</dbReference>
<dbReference type="EMBL" id="KU230356">
    <property type="protein sequence ID" value="ALY07631.1"/>
    <property type="molecule type" value="Genomic_DNA"/>
</dbReference>
<dbReference type="InterPro" id="IPR022635">
    <property type="entry name" value="DNA_polIII_beta_C"/>
</dbReference>
<evidence type="ECO:0000256" key="1">
    <source>
        <dbReference type="ARBA" id="ARBA00004496"/>
    </source>
</evidence>
<dbReference type="GO" id="GO:0008408">
    <property type="term" value="F:3'-5' exonuclease activity"/>
    <property type="evidence" value="ECO:0007669"/>
    <property type="project" value="InterPro"/>
</dbReference>
<evidence type="ECO:0000256" key="7">
    <source>
        <dbReference type="ARBA" id="ARBA00022932"/>
    </source>
</evidence>
<dbReference type="InterPro" id="IPR001001">
    <property type="entry name" value="DNA_polIII_beta"/>
</dbReference>
<keyword evidence="5" id="KW-0548">Nucleotidyltransferase</keyword>
<keyword evidence="4" id="KW-0808">Transferase</keyword>
<dbReference type="Proteomes" id="UP000225722">
    <property type="component" value="Segment"/>
</dbReference>
<evidence type="ECO:0000259" key="9">
    <source>
        <dbReference type="Pfam" id="PF00712"/>
    </source>
</evidence>
<evidence type="ECO:0000256" key="6">
    <source>
        <dbReference type="ARBA" id="ARBA00022705"/>
    </source>
</evidence>
<evidence type="ECO:0000256" key="3">
    <source>
        <dbReference type="ARBA" id="ARBA00022490"/>
    </source>
</evidence>
<dbReference type="Gene3D" id="3.70.10.10">
    <property type="match status" value="1"/>
</dbReference>
<keyword evidence="3" id="KW-0963">Cytoplasm</keyword>
<keyword evidence="8" id="KW-0238">DNA-binding</keyword>
<dbReference type="PIRSF" id="PIRSF000804">
    <property type="entry name" value="DNA_pol_III_b"/>
    <property type="match status" value="1"/>
</dbReference>
<comment type="similarity">
    <text evidence="2">Belongs to the beta sliding clamp family.</text>
</comment>
<dbReference type="PANTHER" id="PTHR30478">
    <property type="entry name" value="DNA POLYMERASE III SUBUNIT BETA"/>
    <property type="match status" value="1"/>
</dbReference>